<keyword evidence="23" id="KW-1185">Reference proteome</keyword>
<gene>
    <name evidence="22" type="ORF">C1H46_038669</name>
</gene>
<evidence type="ECO:0000259" key="21">
    <source>
        <dbReference type="PROSITE" id="PS50011"/>
    </source>
</evidence>
<comment type="caution">
    <text evidence="22">The sequence shown here is derived from an EMBL/GenBank/DDBJ whole genome shotgun (WGS) entry which is preliminary data.</text>
</comment>
<feature type="transmembrane region" description="Helical" evidence="20">
    <location>
        <begin position="12"/>
        <end position="30"/>
    </location>
</feature>
<dbReference type="PROSITE" id="PS00107">
    <property type="entry name" value="PROTEIN_KINASE_ATP"/>
    <property type="match status" value="1"/>
</dbReference>
<dbReference type="InterPro" id="IPR000985">
    <property type="entry name" value="Lectin_LegA_CS"/>
</dbReference>
<comment type="similarity">
    <text evidence="2">Belongs to the leguminous lectin family.</text>
</comment>
<dbReference type="InterPro" id="IPR017441">
    <property type="entry name" value="Protein_kinase_ATP_BS"/>
</dbReference>
<evidence type="ECO:0000256" key="20">
    <source>
        <dbReference type="SAM" id="Phobius"/>
    </source>
</evidence>
<dbReference type="PROSITE" id="PS00307">
    <property type="entry name" value="LECTIN_LEGUME_BETA"/>
    <property type="match status" value="1"/>
</dbReference>
<keyword evidence="15 20" id="KW-1133">Transmembrane helix</keyword>
<dbReference type="InterPro" id="IPR019825">
    <property type="entry name" value="Lectin_legB_Mn/Ca_BS"/>
</dbReference>
<dbReference type="Pfam" id="PF00139">
    <property type="entry name" value="Lectin_legB"/>
    <property type="match status" value="1"/>
</dbReference>
<evidence type="ECO:0000256" key="14">
    <source>
        <dbReference type="ARBA" id="ARBA00022840"/>
    </source>
</evidence>
<dbReference type="CDD" id="cd06899">
    <property type="entry name" value="lectin_legume_LecRK_Arcelin_ConA"/>
    <property type="match status" value="1"/>
</dbReference>
<evidence type="ECO:0000256" key="3">
    <source>
        <dbReference type="ARBA" id="ARBA00008536"/>
    </source>
</evidence>
<dbReference type="InterPro" id="IPR011009">
    <property type="entry name" value="Kinase-like_dom_sf"/>
</dbReference>
<feature type="binding site" evidence="19">
    <location>
        <position position="389"/>
    </location>
    <ligand>
        <name>ATP</name>
        <dbReference type="ChEBI" id="CHEBI:30616"/>
    </ligand>
</feature>
<dbReference type="SUPFAM" id="SSF56112">
    <property type="entry name" value="Protein kinase-like (PK-like)"/>
    <property type="match status" value="1"/>
</dbReference>
<keyword evidence="18" id="KW-0325">Glycoprotein</keyword>
<keyword evidence="16 20" id="KW-0472">Membrane</keyword>
<dbReference type="Gene3D" id="2.60.120.200">
    <property type="match status" value="1"/>
</dbReference>
<evidence type="ECO:0000256" key="11">
    <source>
        <dbReference type="ARBA" id="ARBA00022734"/>
    </source>
</evidence>
<dbReference type="PROSITE" id="PS50011">
    <property type="entry name" value="PROTEIN_KINASE_DOM"/>
    <property type="match status" value="1"/>
</dbReference>
<dbReference type="EC" id="2.7.11.1" evidence="5"/>
<evidence type="ECO:0000256" key="17">
    <source>
        <dbReference type="ARBA" id="ARBA00023170"/>
    </source>
</evidence>
<reference evidence="22 23" key="1">
    <citation type="journal article" date="2019" name="G3 (Bethesda)">
        <title>Sequencing of a Wild Apple (Malus baccata) Genome Unravels the Differences Between Cultivated and Wild Apple Species Regarding Disease Resistance and Cold Tolerance.</title>
        <authorList>
            <person name="Chen X."/>
        </authorList>
    </citation>
    <scope>NUCLEOTIDE SEQUENCE [LARGE SCALE GENOMIC DNA]</scope>
    <source>
        <strain evidence="23">cv. Shandingzi</strain>
        <tissue evidence="22">Leaves</tissue>
    </source>
</reference>
<dbReference type="AlphaFoldDB" id="A0A540KP37"/>
<comment type="subcellular location">
    <subcellularLocation>
        <location evidence="1">Cell membrane</location>
        <topology evidence="1">Single-pass type I membrane protein</topology>
    </subcellularLocation>
</comment>
<dbReference type="InterPro" id="IPR008271">
    <property type="entry name" value="Ser/Thr_kinase_AS"/>
</dbReference>
<dbReference type="SUPFAM" id="SSF49899">
    <property type="entry name" value="Concanavalin A-like lectins/glucanases"/>
    <property type="match status" value="1"/>
</dbReference>
<keyword evidence="9 20" id="KW-0812">Transmembrane</keyword>
<dbReference type="STRING" id="106549.A0A540KP37"/>
<dbReference type="Pfam" id="PF00069">
    <property type="entry name" value="Pkinase"/>
    <property type="match status" value="1"/>
</dbReference>
<keyword evidence="7" id="KW-0723">Serine/threonine-protein kinase</keyword>
<evidence type="ECO:0000256" key="6">
    <source>
        <dbReference type="ARBA" id="ARBA00022475"/>
    </source>
</evidence>
<evidence type="ECO:0000256" key="19">
    <source>
        <dbReference type="PROSITE-ProRule" id="PRU10141"/>
    </source>
</evidence>
<keyword evidence="14 19" id="KW-0067">ATP-binding</keyword>
<protein>
    <recommendedName>
        <fullName evidence="5">non-specific serine/threonine protein kinase</fullName>
        <ecNumber evidence="5">2.7.11.1</ecNumber>
    </recommendedName>
</protein>
<dbReference type="InterPro" id="IPR001220">
    <property type="entry name" value="Legume_lectin_dom"/>
</dbReference>
<keyword evidence="8" id="KW-0808">Transferase</keyword>
<dbReference type="SMART" id="SM00220">
    <property type="entry name" value="S_TKc"/>
    <property type="match status" value="1"/>
</dbReference>
<evidence type="ECO:0000256" key="4">
    <source>
        <dbReference type="ARBA" id="ARBA00010217"/>
    </source>
</evidence>
<feature type="transmembrane region" description="Helical" evidence="20">
    <location>
        <begin position="290"/>
        <end position="314"/>
    </location>
</feature>
<evidence type="ECO:0000256" key="15">
    <source>
        <dbReference type="ARBA" id="ARBA00022989"/>
    </source>
</evidence>
<keyword evidence="12 19" id="KW-0547">Nucleotide-binding</keyword>
<keyword evidence="6" id="KW-1003">Cell membrane</keyword>
<dbReference type="FunFam" id="2.60.120.200:FF:000103">
    <property type="entry name" value="L-type lectin-domain containing receptor kinase IX.1"/>
    <property type="match status" value="1"/>
</dbReference>
<dbReference type="FunFam" id="1.10.510.10:FF:000522">
    <property type="entry name" value="L-type lectin-domain containing receptor kinase IX.1"/>
    <property type="match status" value="1"/>
</dbReference>
<evidence type="ECO:0000256" key="12">
    <source>
        <dbReference type="ARBA" id="ARBA00022741"/>
    </source>
</evidence>
<dbReference type="PROSITE" id="PS00308">
    <property type="entry name" value="LECTIN_LEGUME_ALPHA"/>
    <property type="match status" value="1"/>
</dbReference>
<evidence type="ECO:0000256" key="1">
    <source>
        <dbReference type="ARBA" id="ARBA00004251"/>
    </source>
</evidence>
<dbReference type="Proteomes" id="UP000315295">
    <property type="component" value="Unassembled WGS sequence"/>
</dbReference>
<keyword evidence="11" id="KW-0430">Lectin</keyword>
<accession>A0A540KP37</accession>
<dbReference type="GO" id="GO:0005886">
    <property type="term" value="C:plasma membrane"/>
    <property type="evidence" value="ECO:0007669"/>
    <property type="project" value="UniProtKB-SubCell"/>
</dbReference>
<proteinExistence type="inferred from homology"/>
<dbReference type="EMBL" id="VIEB01001073">
    <property type="protein sequence ID" value="TQD75772.1"/>
    <property type="molecule type" value="Genomic_DNA"/>
</dbReference>
<evidence type="ECO:0000256" key="7">
    <source>
        <dbReference type="ARBA" id="ARBA00022527"/>
    </source>
</evidence>
<keyword evidence="17" id="KW-0675">Receptor</keyword>
<keyword evidence="10" id="KW-0732">Signal</keyword>
<evidence type="ECO:0000256" key="2">
    <source>
        <dbReference type="ARBA" id="ARBA00007606"/>
    </source>
</evidence>
<evidence type="ECO:0000256" key="5">
    <source>
        <dbReference type="ARBA" id="ARBA00012513"/>
    </source>
</evidence>
<dbReference type="InterPro" id="IPR013320">
    <property type="entry name" value="ConA-like_dom_sf"/>
</dbReference>
<dbReference type="PANTHER" id="PTHR27007">
    <property type="match status" value="1"/>
</dbReference>
<organism evidence="22 23">
    <name type="scientific">Malus baccata</name>
    <name type="common">Siberian crab apple</name>
    <name type="synonym">Pyrus baccata</name>
    <dbReference type="NCBI Taxonomy" id="106549"/>
    <lineage>
        <taxon>Eukaryota</taxon>
        <taxon>Viridiplantae</taxon>
        <taxon>Streptophyta</taxon>
        <taxon>Embryophyta</taxon>
        <taxon>Tracheophyta</taxon>
        <taxon>Spermatophyta</taxon>
        <taxon>Magnoliopsida</taxon>
        <taxon>eudicotyledons</taxon>
        <taxon>Gunneridae</taxon>
        <taxon>Pentapetalae</taxon>
        <taxon>rosids</taxon>
        <taxon>fabids</taxon>
        <taxon>Rosales</taxon>
        <taxon>Rosaceae</taxon>
        <taxon>Amygdaloideae</taxon>
        <taxon>Maleae</taxon>
        <taxon>Malus</taxon>
    </lineage>
</organism>
<evidence type="ECO:0000256" key="10">
    <source>
        <dbReference type="ARBA" id="ARBA00022729"/>
    </source>
</evidence>
<evidence type="ECO:0000256" key="9">
    <source>
        <dbReference type="ARBA" id="ARBA00022692"/>
    </source>
</evidence>
<sequence>MLLISCRQVTFCNNCFVCLFIFINFLPIFARRTNFKPPLSFAIPQFNFNTENILYEGDATPSSGMVELNTISQLFRVGRCTYSQPLHLWESASGSVADFTTHFTFMIDTHNNSRWSDGFAFFLAPVGFQIPPNSAGGNLGLFNSSTNLLASKNQIVTVEFDSFPNEWDPTGPHVGINVNTISSIVSTSWDFSSNGRKVANAWITYNATTNNLSVFWTYKENPNPAFIDSTFSLSHSIDLREVLPEWVTIGFSAATGRAPEQHVISSWEFNSHLDSDKISKKTKDTRMKKLLIAATAGITLLVLMLGVGLCRLVVTKRMRRIDGLESCSKDVITSVNKDLEKRAFPRRFAYKELVAATNGFASDGRLGQGGSGHVYKGMLQDLGCAIAVKRIFAKSDYYEKIFINEVKIISRLIHRNLVQFIGWCHEEGECLLVYAYMPNGSLDTHLFGSKTTLQWDSRYKIALGLASALHYLHEDAEQCVLHRDIKSANVLLNKDFGTKLGDFGIAKLVDPCSQTQTTGAVGTFGYIAPEYANGGKASRESDMFSFGVVALEIACGRMSYQDGELHVPLVSWVWQLYLAGNVLFAADERLDKKFDTNEMECLLVIGLWCTHPNSKSRPKAGQVMKVLQLEAPLPELPHDMHEYDHHRPHDHV</sequence>
<evidence type="ECO:0000256" key="13">
    <source>
        <dbReference type="ARBA" id="ARBA00022777"/>
    </source>
</evidence>
<dbReference type="PROSITE" id="PS00108">
    <property type="entry name" value="PROTEIN_KINASE_ST"/>
    <property type="match status" value="1"/>
</dbReference>
<dbReference type="InterPro" id="IPR000719">
    <property type="entry name" value="Prot_kinase_dom"/>
</dbReference>
<dbReference type="GO" id="GO:0005524">
    <property type="term" value="F:ATP binding"/>
    <property type="evidence" value="ECO:0007669"/>
    <property type="project" value="UniProtKB-UniRule"/>
</dbReference>
<comment type="similarity">
    <text evidence="4">In the C-terminal section; belongs to the protein kinase superfamily. Ser/Thr protein kinase family.</text>
</comment>
<evidence type="ECO:0000256" key="16">
    <source>
        <dbReference type="ARBA" id="ARBA00023136"/>
    </source>
</evidence>
<keyword evidence="13" id="KW-0418">Kinase</keyword>
<comment type="similarity">
    <text evidence="3">In the N-terminal section; belongs to the leguminous lectin family.</text>
</comment>
<feature type="domain" description="Protein kinase" evidence="21">
    <location>
        <begin position="360"/>
        <end position="636"/>
    </location>
</feature>
<dbReference type="GO" id="GO:0030246">
    <property type="term" value="F:carbohydrate binding"/>
    <property type="evidence" value="ECO:0007669"/>
    <property type="project" value="UniProtKB-KW"/>
</dbReference>
<dbReference type="Gene3D" id="3.30.200.20">
    <property type="entry name" value="Phosphorylase Kinase, domain 1"/>
    <property type="match status" value="1"/>
</dbReference>
<evidence type="ECO:0000313" key="22">
    <source>
        <dbReference type="EMBL" id="TQD75772.1"/>
    </source>
</evidence>
<dbReference type="GO" id="GO:0004674">
    <property type="term" value="F:protein serine/threonine kinase activity"/>
    <property type="evidence" value="ECO:0007669"/>
    <property type="project" value="UniProtKB-KW"/>
</dbReference>
<dbReference type="Gene3D" id="1.10.510.10">
    <property type="entry name" value="Transferase(Phosphotransferase) domain 1"/>
    <property type="match status" value="1"/>
</dbReference>
<dbReference type="InterPro" id="IPR050528">
    <property type="entry name" value="L-type_Lectin-RKs"/>
</dbReference>
<name>A0A540KP37_MALBA</name>
<evidence type="ECO:0000256" key="8">
    <source>
        <dbReference type="ARBA" id="ARBA00022679"/>
    </source>
</evidence>
<evidence type="ECO:0000313" key="23">
    <source>
        <dbReference type="Proteomes" id="UP000315295"/>
    </source>
</evidence>
<evidence type="ECO:0000256" key="18">
    <source>
        <dbReference type="ARBA" id="ARBA00023180"/>
    </source>
</evidence>